<gene>
    <name evidence="1" type="ORF">DFQ01_10786</name>
</gene>
<dbReference type="Proteomes" id="UP000246635">
    <property type="component" value="Unassembled WGS sequence"/>
</dbReference>
<dbReference type="SUPFAM" id="SSF53474">
    <property type="entry name" value="alpha/beta-Hydrolases"/>
    <property type="match status" value="1"/>
</dbReference>
<dbReference type="Gene3D" id="3.40.50.1820">
    <property type="entry name" value="alpha/beta hydrolase"/>
    <property type="match status" value="1"/>
</dbReference>
<comment type="caution">
    <text evidence="1">The sequence shown here is derived from an EMBL/GenBank/DDBJ whole genome shotgun (WGS) entry which is preliminary data.</text>
</comment>
<name>A0A2V2YWL8_9BACL</name>
<evidence type="ECO:0008006" key="3">
    <source>
        <dbReference type="Google" id="ProtNLM"/>
    </source>
</evidence>
<evidence type="ECO:0000313" key="2">
    <source>
        <dbReference type="Proteomes" id="UP000246635"/>
    </source>
</evidence>
<proteinExistence type="predicted"/>
<keyword evidence="2" id="KW-1185">Reference proteome</keyword>
<dbReference type="InterPro" id="IPR053145">
    <property type="entry name" value="AB_hydrolase_Est10"/>
</dbReference>
<sequence length="262" mass="30295">MYEILLQLQDQGKLASVLHLPDNNTNCPIVIYCPGKNGERFEVHRLAVNLARRLNKIGVGFLRFDYFGLGLSDGVFYQMTTSSKVSNVLTAQRFVHEWMQVNNERLLYLGFSDGARIAVMAANRSNISRLLLWSPLLYEIGGNFPGNKKPRFIRHPMDKDAYVMPWAGLWVGMDFYRDLNNISIEQELDRYRGNSMVIYGDDDPLIIEEFEVMKTNETRLFRPSERNHLEIIEGGGHLFTSQQLEEQLLSKSIHWIQSQMMT</sequence>
<dbReference type="EMBL" id="QGTQ01000007">
    <property type="protein sequence ID" value="PWW03189.1"/>
    <property type="molecule type" value="Genomic_DNA"/>
</dbReference>
<accession>A0A2V2YWL8</accession>
<dbReference type="PANTHER" id="PTHR43265:SF1">
    <property type="entry name" value="ESTERASE ESTD"/>
    <property type="match status" value="1"/>
</dbReference>
<dbReference type="PANTHER" id="PTHR43265">
    <property type="entry name" value="ESTERASE ESTD"/>
    <property type="match status" value="1"/>
</dbReference>
<dbReference type="GO" id="GO:0052689">
    <property type="term" value="F:carboxylic ester hydrolase activity"/>
    <property type="evidence" value="ECO:0007669"/>
    <property type="project" value="TreeGrafter"/>
</dbReference>
<organism evidence="1 2">
    <name type="scientific">Paenibacillus cellulosilyticus</name>
    <dbReference type="NCBI Taxonomy" id="375489"/>
    <lineage>
        <taxon>Bacteria</taxon>
        <taxon>Bacillati</taxon>
        <taxon>Bacillota</taxon>
        <taxon>Bacilli</taxon>
        <taxon>Bacillales</taxon>
        <taxon>Paenibacillaceae</taxon>
        <taxon>Paenibacillus</taxon>
    </lineage>
</organism>
<dbReference type="AlphaFoldDB" id="A0A2V2YWL8"/>
<evidence type="ECO:0000313" key="1">
    <source>
        <dbReference type="EMBL" id="PWW03189.1"/>
    </source>
</evidence>
<dbReference type="InterPro" id="IPR029058">
    <property type="entry name" value="AB_hydrolase_fold"/>
</dbReference>
<reference evidence="1 2" key="1">
    <citation type="submission" date="2018-05" db="EMBL/GenBank/DDBJ databases">
        <title>Genomic Encyclopedia of Type Strains, Phase III (KMG-III): the genomes of soil and plant-associated and newly described type strains.</title>
        <authorList>
            <person name="Whitman W."/>
        </authorList>
    </citation>
    <scope>NUCLEOTIDE SEQUENCE [LARGE SCALE GENOMIC DNA]</scope>
    <source>
        <strain evidence="1 2">CECT 5696</strain>
    </source>
</reference>
<protein>
    <recommendedName>
        <fullName evidence="3">Serine aminopeptidase S33 domain-containing protein</fullName>
    </recommendedName>
</protein>
<dbReference type="RefSeq" id="WP_425452386.1">
    <property type="nucleotide sequence ID" value="NZ_CP054612.1"/>
</dbReference>